<keyword evidence="2" id="KW-1185">Reference proteome</keyword>
<dbReference type="InterPro" id="IPR010727">
    <property type="entry name" value="DUF1302"/>
</dbReference>
<sequence>MFLRLTVGILMGALCTADLVAQDKAAHKPFNLKALLNPSVLIEWESAYAFEDKEIQKTEFIFKPEFNIDLSKNIRWVIRSRMYAEVTDRLEPGKPGQVEVSDLSRRWIMGDRLEAELREFYFDIKIKKTFVTIGKQQIVWGKADGLRIMDLVNPFNFREFLLDEFEDSRIPLWSLKADIPIKGISAQFVWIPDQSYNDLPDPGGTYAFGQAFEGGSNIRQNPLHKPDRFIQDSDIGLRLSTFFKGWDLTLNYLYFYDDFPVNFQSTPLIDDVPVLTISPRYLRNHLLGATFSNAFGSFTLRGEAGYQFDKYVATNDITHPLGVVESGQLMAVSGLDYSGITNTTLSAQLFVDWITNDTSILGRDHFETNMSLLLSRNFINETLDIDLIGIRNINRGEGFVQGKINYLLKSNLSIWLGGEIIYGDRDTFIGQFKGQDRIYLGMELGI</sequence>
<evidence type="ECO:0008006" key="3">
    <source>
        <dbReference type="Google" id="ProtNLM"/>
    </source>
</evidence>
<evidence type="ECO:0000313" key="1">
    <source>
        <dbReference type="EMBL" id="MDN5214675.1"/>
    </source>
</evidence>
<name>A0ABT8LA86_9BACT</name>
<dbReference type="EMBL" id="JAUJEB010000005">
    <property type="protein sequence ID" value="MDN5214675.1"/>
    <property type="molecule type" value="Genomic_DNA"/>
</dbReference>
<dbReference type="Pfam" id="PF06980">
    <property type="entry name" value="DUF1302"/>
    <property type="match status" value="1"/>
</dbReference>
<gene>
    <name evidence="1" type="ORF">QQ020_21525</name>
</gene>
<evidence type="ECO:0000313" key="2">
    <source>
        <dbReference type="Proteomes" id="UP001172083"/>
    </source>
</evidence>
<dbReference type="Proteomes" id="UP001172083">
    <property type="component" value="Unassembled WGS sequence"/>
</dbReference>
<protein>
    <recommendedName>
        <fullName evidence="3">Alginate export domain-containing protein</fullName>
    </recommendedName>
</protein>
<proteinExistence type="predicted"/>
<accession>A0ABT8LA86</accession>
<organism evidence="1 2">
    <name type="scientific">Agaribacillus aureus</name>
    <dbReference type="NCBI Taxonomy" id="3051825"/>
    <lineage>
        <taxon>Bacteria</taxon>
        <taxon>Pseudomonadati</taxon>
        <taxon>Bacteroidota</taxon>
        <taxon>Cytophagia</taxon>
        <taxon>Cytophagales</taxon>
        <taxon>Splendidivirgaceae</taxon>
        <taxon>Agaribacillus</taxon>
    </lineage>
</organism>
<reference evidence="1" key="1">
    <citation type="submission" date="2023-06" db="EMBL/GenBank/DDBJ databases">
        <title>Genomic of Agaribacillus aureum.</title>
        <authorList>
            <person name="Wang G."/>
        </authorList>
    </citation>
    <scope>NUCLEOTIDE SEQUENCE</scope>
    <source>
        <strain evidence="1">BMA12</strain>
    </source>
</reference>
<comment type="caution">
    <text evidence="1">The sequence shown here is derived from an EMBL/GenBank/DDBJ whole genome shotgun (WGS) entry which is preliminary data.</text>
</comment>
<dbReference type="RefSeq" id="WP_346760014.1">
    <property type="nucleotide sequence ID" value="NZ_JAUJEB010000005.1"/>
</dbReference>